<dbReference type="Pfam" id="PF13472">
    <property type="entry name" value="Lipase_GDSL_2"/>
    <property type="match status" value="1"/>
</dbReference>
<dbReference type="CDD" id="cd01836">
    <property type="entry name" value="FeeA_FeeB_like"/>
    <property type="match status" value="1"/>
</dbReference>
<dbReference type="Proteomes" id="UP000188169">
    <property type="component" value="Unassembled WGS sequence"/>
</dbReference>
<dbReference type="GO" id="GO:0006508">
    <property type="term" value="P:proteolysis"/>
    <property type="evidence" value="ECO:0007669"/>
    <property type="project" value="UniProtKB-KW"/>
</dbReference>
<evidence type="ECO:0000313" key="3">
    <source>
        <dbReference type="Proteomes" id="UP000188169"/>
    </source>
</evidence>
<dbReference type="InterPro" id="IPR013830">
    <property type="entry name" value="SGNH_hydro"/>
</dbReference>
<protein>
    <submittedName>
        <fullName evidence="2">Multifunctional acyl-CoA thioesterase I and protease I and lysophospholipase L1</fullName>
    </submittedName>
</protein>
<sequence>MIPLQPKHIALAPVYLYQGLKLKKTALRLPEAEGERRGRLTLAANDNALENSQVNDNASPDKPTLNIMLLGDSSAAGVGVSSQQQALAGQLIEQLQLLPQIQQKFSQLEWSLHATSGHTSFDALRRLYVLPTPSTPVDIMIVMIGVNDTTSNVSTTKWQQQLREIISLSKRKFGAKQVIFPCLPPMQNMPAIPSPLNKLMGQKTQIMNEKLIQVCEQYEKVLALQIQVEDSELKNQNFFAEDGFHPNSNAYLLLAKNLANTISELV</sequence>
<gene>
    <name evidence="2" type="ORF">A1019T_00072</name>
</gene>
<name>A0A1R4EC86_9GAMM</name>
<dbReference type="EMBL" id="FUGD01000024">
    <property type="protein sequence ID" value="SJM36112.1"/>
    <property type="molecule type" value="Genomic_DNA"/>
</dbReference>
<dbReference type="AlphaFoldDB" id="A0A1R4EC86"/>
<keyword evidence="3" id="KW-1185">Reference proteome</keyword>
<dbReference type="OrthoDB" id="9804395at2"/>
<dbReference type="Gene3D" id="3.40.50.1110">
    <property type="entry name" value="SGNH hydrolase"/>
    <property type="match status" value="1"/>
</dbReference>
<dbReference type="InterPro" id="IPR036514">
    <property type="entry name" value="SGNH_hydro_sf"/>
</dbReference>
<evidence type="ECO:0000259" key="1">
    <source>
        <dbReference type="Pfam" id="PF13472"/>
    </source>
</evidence>
<evidence type="ECO:0000313" key="2">
    <source>
        <dbReference type="EMBL" id="SJM36112.1"/>
    </source>
</evidence>
<proteinExistence type="predicted"/>
<dbReference type="GO" id="GO:0008233">
    <property type="term" value="F:peptidase activity"/>
    <property type="evidence" value="ECO:0007669"/>
    <property type="project" value="UniProtKB-KW"/>
</dbReference>
<keyword evidence="2" id="KW-0378">Hydrolase</keyword>
<accession>A0A1R4EC86</accession>
<dbReference type="GO" id="GO:0016788">
    <property type="term" value="F:hydrolase activity, acting on ester bonds"/>
    <property type="evidence" value="ECO:0007669"/>
    <property type="project" value="UniProtKB-ARBA"/>
</dbReference>
<dbReference type="RefSeq" id="WP_077447519.1">
    <property type="nucleotide sequence ID" value="NZ_FUGD01000024.1"/>
</dbReference>
<keyword evidence="2" id="KW-0645">Protease</keyword>
<feature type="domain" description="SGNH hydrolase-type esterase" evidence="1">
    <location>
        <begin position="69"/>
        <end position="251"/>
    </location>
</feature>
<dbReference type="SUPFAM" id="SSF52266">
    <property type="entry name" value="SGNH hydrolase"/>
    <property type="match status" value="1"/>
</dbReference>
<reference evidence="3" key="1">
    <citation type="submission" date="2017-02" db="EMBL/GenBank/DDBJ databases">
        <authorList>
            <person name="Mornico D."/>
        </authorList>
    </citation>
    <scope>NUCLEOTIDE SEQUENCE [LARGE SCALE GENOMIC DNA]</scope>
</reference>
<dbReference type="STRING" id="1945520.A1019T_00072"/>
<organism evidence="2 3">
    <name type="scientific">Psychrobacter pasteurii</name>
    <dbReference type="NCBI Taxonomy" id="1945520"/>
    <lineage>
        <taxon>Bacteria</taxon>
        <taxon>Pseudomonadati</taxon>
        <taxon>Pseudomonadota</taxon>
        <taxon>Gammaproteobacteria</taxon>
        <taxon>Moraxellales</taxon>
        <taxon>Moraxellaceae</taxon>
        <taxon>Psychrobacter</taxon>
    </lineage>
</organism>